<evidence type="ECO:0000256" key="2">
    <source>
        <dbReference type="SAM" id="MobiDB-lite"/>
    </source>
</evidence>
<dbReference type="EMBL" id="AAGW02042191">
    <property type="status" value="NOT_ANNOTATED_CDS"/>
    <property type="molecule type" value="Genomic_DNA"/>
</dbReference>
<dbReference type="Proteomes" id="UP000001811">
    <property type="component" value="Chromosome 7"/>
</dbReference>
<feature type="region of interest" description="Disordered" evidence="2">
    <location>
        <begin position="118"/>
        <end position="157"/>
    </location>
</feature>
<dbReference type="GO" id="GO:0036435">
    <property type="term" value="F:K48-linked polyubiquitin modification-dependent protein binding"/>
    <property type="evidence" value="ECO:0007669"/>
    <property type="project" value="UniProtKB-UniRule"/>
</dbReference>
<evidence type="ECO:0000256" key="1">
    <source>
        <dbReference type="RuleBase" id="RU367139"/>
    </source>
</evidence>
<dbReference type="Ensembl" id="ENSOCUT00000029133.2">
    <property type="protein sequence ID" value="ENSOCUP00000027960.1"/>
    <property type="gene ID" value="ENSOCUG00000024651.2"/>
</dbReference>
<comment type="catalytic activity">
    <reaction evidence="1">
        <text>Thiol-dependent hydrolysis of ester, thioester, amide, peptide and isopeptide bonds formed by the C-terminal Gly of ubiquitin (a 76-residue protein attached to proteins as an intracellular targeting signal).</text>
        <dbReference type="EC" id="3.4.19.12"/>
    </reaction>
</comment>
<dbReference type="GO" id="GO:0005829">
    <property type="term" value="C:cytosol"/>
    <property type="evidence" value="ECO:0007669"/>
    <property type="project" value="TreeGrafter"/>
</dbReference>
<dbReference type="InParanoid" id="A0A5F9C2X0"/>
<reference evidence="3 4" key="1">
    <citation type="journal article" date="2011" name="Nature">
        <title>A high-resolution map of human evolutionary constraint using 29 mammals.</title>
        <authorList>
            <person name="Lindblad-Toh K."/>
            <person name="Garber M."/>
            <person name="Zuk O."/>
            <person name="Lin M.F."/>
            <person name="Parker B.J."/>
            <person name="Washietl S."/>
            <person name="Kheradpour P."/>
            <person name="Ernst J."/>
            <person name="Jordan G."/>
            <person name="Mauceli E."/>
            <person name="Ward L.D."/>
            <person name="Lowe C.B."/>
            <person name="Holloway A.K."/>
            <person name="Clamp M."/>
            <person name="Gnerre S."/>
            <person name="Alfoldi J."/>
            <person name="Beal K."/>
            <person name="Chang J."/>
            <person name="Clawson H."/>
            <person name="Cuff J."/>
            <person name="Di Palma F."/>
            <person name="Fitzgerald S."/>
            <person name="Flicek P."/>
            <person name="Guttman M."/>
            <person name="Hubisz M.J."/>
            <person name="Jaffe D.B."/>
            <person name="Jungreis I."/>
            <person name="Kent W.J."/>
            <person name="Kostka D."/>
            <person name="Lara M."/>
            <person name="Martins A.L."/>
            <person name="Massingham T."/>
            <person name="Moltke I."/>
            <person name="Raney B.J."/>
            <person name="Rasmussen M.D."/>
            <person name="Robinson J."/>
            <person name="Stark A."/>
            <person name="Vilella A.J."/>
            <person name="Wen J."/>
            <person name="Xie X."/>
            <person name="Zody M.C."/>
            <person name="Baldwin J."/>
            <person name="Bloom T."/>
            <person name="Chin C.W."/>
            <person name="Heiman D."/>
            <person name="Nicol R."/>
            <person name="Nusbaum C."/>
            <person name="Young S."/>
            <person name="Wilkinson J."/>
            <person name="Worley K.C."/>
            <person name="Kovar C.L."/>
            <person name="Muzny D.M."/>
            <person name="Gibbs R.A."/>
            <person name="Cree A."/>
            <person name="Dihn H.H."/>
            <person name="Fowler G."/>
            <person name="Jhangiani S."/>
            <person name="Joshi V."/>
            <person name="Lee S."/>
            <person name="Lewis L.R."/>
            <person name="Nazareth L.V."/>
            <person name="Okwuonu G."/>
            <person name="Santibanez J."/>
            <person name="Warren W.C."/>
            <person name="Mardis E.R."/>
            <person name="Weinstock G.M."/>
            <person name="Wilson R.K."/>
            <person name="Delehaunty K."/>
            <person name="Dooling D."/>
            <person name="Fronik C."/>
            <person name="Fulton L."/>
            <person name="Fulton B."/>
            <person name="Graves T."/>
            <person name="Minx P."/>
            <person name="Sodergren E."/>
            <person name="Birney E."/>
            <person name="Margulies E.H."/>
            <person name="Herrero J."/>
            <person name="Green E.D."/>
            <person name="Haussler D."/>
            <person name="Siepel A."/>
            <person name="Goldman N."/>
            <person name="Pollard K.S."/>
            <person name="Pedersen J.S."/>
            <person name="Lander E.S."/>
            <person name="Kellis M."/>
        </authorList>
    </citation>
    <scope>NUCLEOTIDE SEQUENCE [LARGE SCALE GENOMIC DNA]</scope>
    <source>
        <strain evidence="3 4">Thorbecke inbred</strain>
    </source>
</reference>
<comment type="function">
    <text evidence="1">Hydrolase that can specifically remove 'Lys-48'-linked conjugated ubiquitin from proteins. Has exodeubiquitinase activity and has a preference for long polyubiquitin chains. May play a regulatory role at the level of protein turnover.</text>
</comment>
<dbReference type="PANTHER" id="PTHR18063:SF8">
    <property type="entry name" value="UBIQUITIN CARBOXYL-TERMINAL HYDROLASE MINDY-2"/>
    <property type="match status" value="1"/>
</dbReference>
<dbReference type="GO" id="GO:0071944">
    <property type="term" value="C:cell periphery"/>
    <property type="evidence" value="ECO:0007669"/>
    <property type="project" value="TreeGrafter"/>
</dbReference>
<keyword evidence="1" id="KW-0833">Ubl conjugation pathway</keyword>
<dbReference type="GO" id="GO:0140934">
    <property type="term" value="F:histone deubiquitinase activity"/>
    <property type="evidence" value="ECO:0007669"/>
    <property type="project" value="UniProtKB-UniRule"/>
</dbReference>
<dbReference type="GO" id="GO:1990380">
    <property type="term" value="F:K48-linked deubiquitinase activity"/>
    <property type="evidence" value="ECO:0007669"/>
    <property type="project" value="UniProtKB-UniRule"/>
</dbReference>
<dbReference type="InterPro" id="IPR007518">
    <property type="entry name" value="MINDY"/>
</dbReference>
<feature type="compositionally biased region" description="Basic and acidic residues" evidence="2">
    <location>
        <begin position="141"/>
        <end position="157"/>
    </location>
</feature>
<keyword evidence="1" id="KW-0645">Protease</keyword>
<dbReference type="STRING" id="9986.ENSOCUP00000027960"/>
<dbReference type="AlphaFoldDB" id="A0A5F9C2X0"/>
<dbReference type="GO" id="GO:0004843">
    <property type="term" value="F:cysteine-type deubiquitinase activity"/>
    <property type="evidence" value="ECO:0007669"/>
    <property type="project" value="UniProtKB-UniRule"/>
</dbReference>
<dbReference type="Bgee" id="ENSOCUG00000024651">
    <property type="expression patterns" value="Expressed in blood and 3 other cell types or tissues"/>
</dbReference>
<dbReference type="EC" id="3.4.19.12" evidence="1"/>
<keyword evidence="4" id="KW-1185">Reference proteome</keyword>
<keyword evidence="1" id="KW-0378">Hydrolase</keyword>
<comment type="similarity">
    <text evidence="1">Belongs to the MINDY deubiquitinase family. FAM63 subfamily.</text>
</comment>
<evidence type="ECO:0000313" key="4">
    <source>
        <dbReference type="Proteomes" id="UP000001811"/>
    </source>
</evidence>
<protein>
    <recommendedName>
        <fullName evidence="1">Ubiquitin carboxyl-terminal hydrolase</fullName>
        <ecNumber evidence="1">3.4.19.12</ecNumber>
    </recommendedName>
</protein>
<feature type="compositionally biased region" description="Polar residues" evidence="2">
    <location>
        <begin position="119"/>
        <end position="140"/>
    </location>
</feature>
<evidence type="ECO:0000313" key="3">
    <source>
        <dbReference type="Ensembl" id="ENSOCUP00000027960.1"/>
    </source>
</evidence>
<keyword evidence="1" id="KW-0788">Thiol protease</keyword>
<dbReference type="SMR" id="A0A5F9C2X0"/>
<reference evidence="3" key="3">
    <citation type="submission" date="2025-09" db="UniProtKB">
        <authorList>
            <consortium name="Ensembl"/>
        </authorList>
    </citation>
    <scope>IDENTIFICATION</scope>
    <source>
        <strain evidence="3">Thorbecke</strain>
    </source>
</reference>
<dbReference type="GO" id="GO:0016807">
    <property type="term" value="F:cysteine-type carboxypeptidase activity"/>
    <property type="evidence" value="ECO:0007669"/>
    <property type="project" value="TreeGrafter"/>
</dbReference>
<dbReference type="GeneTree" id="ENSGT00390000016607"/>
<dbReference type="GO" id="GO:0006508">
    <property type="term" value="P:proteolysis"/>
    <property type="evidence" value="ECO:0007669"/>
    <property type="project" value="UniProtKB-KW"/>
</dbReference>
<dbReference type="GO" id="GO:0071108">
    <property type="term" value="P:protein K48-linked deubiquitination"/>
    <property type="evidence" value="ECO:0007669"/>
    <property type="project" value="TreeGrafter"/>
</dbReference>
<reference evidence="3" key="2">
    <citation type="submission" date="2025-08" db="UniProtKB">
        <authorList>
            <consortium name="Ensembl"/>
        </authorList>
    </citation>
    <scope>IDENTIFICATION</scope>
    <source>
        <strain evidence="3">Thorbecke</strain>
    </source>
</reference>
<sequence length="157" mass="17828">MTKYKGQLYLLVTDQGFLTEEKTCLGKPHIADGDGNFCDSEFQLQPPSDPETVHKGPQNHMDQDHLTALSLQQEQQGQEINWEETPERISDLELARKLGSFLERKRMGRLLIKIKIKQHSQLVPASPSSGKQHGILSSNERNPEKEKEKEKKPAVKS</sequence>
<dbReference type="PANTHER" id="PTHR18063">
    <property type="entry name" value="NF-E2 INDUCIBLE PROTEIN"/>
    <property type="match status" value="1"/>
</dbReference>
<accession>A0A5F9C2X0</accession>
<name>A0A5F9C2X0_RABIT</name>
<proteinExistence type="inferred from homology"/>
<organism evidence="3 4">
    <name type="scientific">Oryctolagus cuniculus</name>
    <name type="common">Rabbit</name>
    <dbReference type="NCBI Taxonomy" id="9986"/>
    <lineage>
        <taxon>Eukaryota</taxon>
        <taxon>Metazoa</taxon>
        <taxon>Chordata</taxon>
        <taxon>Craniata</taxon>
        <taxon>Vertebrata</taxon>
        <taxon>Euteleostomi</taxon>
        <taxon>Mammalia</taxon>
        <taxon>Eutheria</taxon>
        <taxon>Euarchontoglires</taxon>
        <taxon>Glires</taxon>
        <taxon>Lagomorpha</taxon>
        <taxon>Leporidae</taxon>
        <taxon>Oryctolagus</taxon>
    </lineage>
</organism>